<accession>A0A2P2PZQ7</accession>
<dbReference type="AlphaFoldDB" id="A0A2P2PZQ7"/>
<name>A0A2P2PZQ7_RHIMU</name>
<reference evidence="1" key="1">
    <citation type="submission" date="2018-02" db="EMBL/GenBank/DDBJ databases">
        <title>Rhizophora mucronata_Transcriptome.</title>
        <authorList>
            <person name="Meera S.P."/>
            <person name="Sreeshan A."/>
            <person name="Augustine A."/>
        </authorList>
    </citation>
    <scope>NUCLEOTIDE SEQUENCE</scope>
    <source>
        <tissue evidence="1">Leaf</tissue>
    </source>
</reference>
<proteinExistence type="predicted"/>
<organism evidence="1">
    <name type="scientific">Rhizophora mucronata</name>
    <name type="common">Asiatic mangrove</name>
    <dbReference type="NCBI Taxonomy" id="61149"/>
    <lineage>
        <taxon>Eukaryota</taxon>
        <taxon>Viridiplantae</taxon>
        <taxon>Streptophyta</taxon>
        <taxon>Embryophyta</taxon>
        <taxon>Tracheophyta</taxon>
        <taxon>Spermatophyta</taxon>
        <taxon>Magnoliopsida</taxon>
        <taxon>eudicotyledons</taxon>
        <taxon>Gunneridae</taxon>
        <taxon>Pentapetalae</taxon>
        <taxon>rosids</taxon>
        <taxon>fabids</taxon>
        <taxon>Malpighiales</taxon>
        <taxon>Rhizophoraceae</taxon>
        <taxon>Rhizophora</taxon>
    </lineage>
</organism>
<protein>
    <submittedName>
        <fullName evidence="1">Uncharacterized protein</fullName>
    </submittedName>
</protein>
<sequence length="53" mass="6409">MGFGSRDRWHFILKEIENMNKPDEETLKYPYVLVLLSPSCLLRSFYHSQHNHM</sequence>
<evidence type="ECO:0000313" key="1">
    <source>
        <dbReference type="EMBL" id="MBX60211.1"/>
    </source>
</evidence>
<dbReference type="EMBL" id="GGEC01079727">
    <property type="protein sequence ID" value="MBX60211.1"/>
    <property type="molecule type" value="Transcribed_RNA"/>
</dbReference>